<dbReference type="InterPro" id="IPR038690">
    <property type="entry name" value="NusG_2_sf"/>
</dbReference>
<dbReference type="STRING" id="766136.BHF68_03035"/>
<dbReference type="Proteomes" id="UP000094296">
    <property type="component" value="Unassembled WGS sequence"/>
</dbReference>
<reference evidence="1 2" key="1">
    <citation type="submission" date="2016-09" db="EMBL/GenBank/DDBJ databases">
        <title>Draft genome sequence for the type strain of Desulfuribacillus alkaliarsenatis AHT28, an obligately anaerobic, sulfidogenic bacterium isolated from Russian soda lake sediments.</title>
        <authorList>
            <person name="Abin C.A."/>
            <person name="Hollibaugh J.T."/>
        </authorList>
    </citation>
    <scope>NUCLEOTIDE SEQUENCE [LARGE SCALE GENOMIC DNA]</scope>
    <source>
        <strain evidence="1 2">AHT28</strain>
    </source>
</reference>
<proteinExistence type="predicted"/>
<dbReference type="Pfam" id="PF07009">
    <property type="entry name" value="NusG_II"/>
    <property type="match status" value="1"/>
</dbReference>
<dbReference type="Gene3D" id="2.60.320.10">
    <property type="entry name" value="N-utilization substance G protein NusG, insert domain"/>
    <property type="match status" value="1"/>
</dbReference>
<evidence type="ECO:0000313" key="2">
    <source>
        <dbReference type="Proteomes" id="UP000094296"/>
    </source>
</evidence>
<dbReference type="EMBL" id="MIJE01000001">
    <property type="protein sequence ID" value="OEF98653.1"/>
    <property type="molecule type" value="Genomic_DNA"/>
</dbReference>
<organism evidence="1 2">
    <name type="scientific">Desulfuribacillus alkaliarsenatis</name>
    <dbReference type="NCBI Taxonomy" id="766136"/>
    <lineage>
        <taxon>Bacteria</taxon>
        <taxon>Bacillati</taxon>
        <taxon>Bacillota</taxon>
        <taxon>Desulfuribacillia</taxon>
        <taxon>Desulfuribacillales</taxon>
        <taxon>Desulfuribacillaceae</taxon>
        <taxon>Desulfuribacillus</taxon>
    </lineage>
</organism>
<accession>A0A1E5G670</accession>
<gene>
    <name evidence="1" type="ORF">BHF68_03035</name>
</gene>
<dbReference type="RefSeq" id="WP_069642145.1">
    <property type="nucleotide sequence ID" value="NZ_MIJE01000001.1"/>
</dbReference>
<dbReference type="CDD" id="cd09846">
    <property type="entry name" value="DUF1312"/>
    <property type="match status" value="1"/>
</dbReference>
<dbReference type="OrthoDB" id="47603at2"/>
<sequence>METSRKMKRGDFVTLAFAGVVAGALFLWNSTRGMAQQDDVLIAEIRQDGKLIREIDLHKIKDSKIVQIEGAITVVIEAQPGRIRFQSSECPDQVCVHTGWLTQQGQLAACLPSKTIVTI</sequence>
<keyword evidence="2" id="KW-1185">Reference proteome</keyword>
<comment type="caution">
    <text evidence="1">The sequence shown here is derived from an EMBL/GenBank/DDBJ whole genome shotgun (WGS) entry which is preliminary data.</text>
</comment>
<evidence type="ECO:0000313" key="1">
    <source>
        <dbReference type="EMBL" id="OEF98653.1"/>
    </source>
</evidence>
<dbReference type="AlphaFoldDB" id="A0A1E5G670"/>
<name>A0A1E5G670_9FIRM</name>
<protein>
    <submittedName>
        <fullName evidence="1">Uncharacterized protein</fullName>
    </submittedName>
</protein>